<keyword evidence="2" id="KW-0805">Transcription regulation</keyword>
<accession>A0A562UQ69</accession>
<dbReference type="InterPro" id="IPR007627">
    <property type="entry name" value="RNA_pol_sigma70_r2"/>
</dbReference>
<feature type="compositionally biased region" description="Basic and acidic residues" evidence="5">
    <location>
        <begin position="183"/>
        <end position="201"/>
    </location>
</feature>
<comment type="similarity">
    <text evidence="1">Belongs to the sigma-70 factor family. ECF subfamily.</text>
</comment>
<dbReference type="InterPro" id="IPR013325">
    <property type="entry name" value="RNA_pol_sigma_r2"/>
</dbReference>
<dbReference type="CDD" id="cd06171">
    <property type="entry name" value="Sigma70_r4"/>
    <property type="match status" value="1"/>
</dbReference>
<organism evidence="8 9">
    <name type="scientific">Stackebrandtia albiflava</name>
    <dbReference type="NCBI Taxonomy" id="406432"/>
    <lineage>
        <taxon>Bacteria</taxon>
        <taxon>Bacillati</taxon>
        <taxon>Actinomycetota</taxon>
        <taxon>Actinomycetes</taxon>
        <taxon>Glycomycetales</taxon>
        <taxon>Glycomycetaceae</taxon>
        <taxon>Stackebrandtia</taxon>
    </lineage>
</organism>
<keyword evidence="4" id="KW-0804">Transcription</keyword>
<dbReference type="InterPro" id="IPR014284">
    <property type="entry name" value="RNA_pol_sigma-70_dom"/>
</dbReference>
<protein>
    <submittedName>
        <fullName evidence="8">RNA polymerase sigma-70 factor (ECF subfamily)</fullName>
    </submittedName>
</protein>
<keyword evidence="9" id="KW-1185">Reference proteome</keyword>
<keyword evidence="3" id="KW-0731">Sigma factor</keyword>
<feature type="domain" description="RNA polymerase sigma-70 region 2" evidence="6">
    <location>
        <begin position="16"/>
        <end position="86"/>
    </location>
</feature>
<reference evidence="8 9" key="1">
    <citation type="journal article" date="2013" name="Stand. Genomic Sci.">
        <title>Genomic Encyclopedia of Type Strains, Phase I: The one thousand microbial genomes (KMG-I) project.</title>
        <authorList>
            <person name="Kyrpides N.C."/>
            <person name="Woyke T."/>
            <person name="Eisen J.A."/>
            <person name="Garrity G."/>
            <person name="Lilburn T.G."/>
            <person name="Beck B.J."/>
            <person name="Whitman W.B."/>
            <person name="Hugenholtz P."/>
            <person name="Klenk H.P."/>
        </authorList>
    </citation>
    <scope>NUCLEOTIDE SEQUENCE [LARGE SCALE GENOMIC DNA]</scope>
    <source>
        <strain evidence="8 9">DSM 45044</strain>
    </source>
</reference>
<evidence type="ECO:0000256" key="1">
    <source>
        <dbReference type="ARBA" id="ARBA00010641"/>
    </source>
</evidence>
<proteinExistence type="inferred from homology"/>
<dbReference type="AlphaFoldDB" id="A0A562UQ69"/>
<dbReference type="PANTHER" id="PTHR43133">
    <property type="entry name" value="RNA POLYMERASE ECF-TYPE SIGMA FACTO"/>
    <property type="match status" value="1"/>
</dbReference>
<dbReference type="Pfam" id="PF04542">
    <property type="entry name" value="Sigma70_r2"/>
    <property type="match status" value="1"/>
</dbReference>
<dbReference type="Proteomes" id="UP000321617">
    <property type="component" value="Unassembled WGS sequence"/>
</dbReference>
<dbReference type="GO" id="GO:0006352">
    <property type="term" value="P:DNA-templated transcription initiation"/>
    <property type="evidence" value="ECO:0007669"/>
    <property type="project" value="InterPro"/>
</dbReference>
<evidence type="ECO:0000256" key="3">
    <source>
        <dbReference type="ARBA" id="ARBA00023082"/>
    </source>
</evidence>
<evidence type="ECO:0000256" key="4">
    <source>
        <dbReference type="ARBA" id="ARBA00023163"/>
    </source>
</evidence>
<evidence type="ECO:0000313" key="9">
    <source>
        <dbReference type="Proteomes" id="UP000321617"/>
    </source>
</evidence>
<dbReference type="NCBIfam" id="TIGR02937">
    <property type="entry name" value="sigma70-ECF"/>
    <property type="match status" value="1"/>
</dbReference>
<sequence>MRARLRAGDYDAFEELFNEHLRSVYHHAYRLTGNRATAEDVASVTFLEAWRLRERLDADDDAGPPRAWLLGIATNVARNVRRSARRYGDVLARLPKPEVAPDHSEEVVARIDDRERLAASLAALKRLRRPEREVLTLYVWSELDYAQIAEALGIPVGTVRSRLSRARRKLARIVTDRAATPSERNRELEPRPGQLKSDRATAVRPAQEIAR</sequence>
<dbReference type="SUPFAM" id="SSF88946">
    <property type="entry name" value="Sigma2 domain of RNA polymerase sigma factors"/>
    <property type="match status" value="1"/>
</dbReference>
<dbReference type="GO" id="GO:0003677">
    <property type="term" value="F:DNA binding"/>
    <property type="evidence" value="ECO:0007669"/>
    <property type="project" value="InterPro"/>
</dbReference>
<dbReference type="RefSeq" id="WP_147143950.1">
    <property type="nucleotide sequence ID" value="NZ_BAABIJ010000006.1"/>
</dbReference>
<evidence type="ECO:0000256" key="5">
    <source>
        <dbReference type="SAM" id="MobiDB-lite"/>
    </source>
</evidence>
<dbReference type="OrthoDB" id="5518337at2"/>
<comment type="caution">
    <text evidence="8">The sequence shown here is derived from an EMBL/GenBank/DDBJ whole genome shotgun (WGS) entry which is preliminary data.</text>
</comment>
<dbReference type="InterPro" id="IPR036388">
    <property type="entry name" value="WH-like_DNA-bd_sf"/>
</dbReference>
<dbReference type="PANTHER" id="PTHR43133:SF25">
    <property type="entry name" value="RNA POLYMERASE SIGMA FACTOR RFAY-RELATED"/>
    <property type="match status" value="1"/>
</dbReference>
<evidence type="ECO:0000259" key="7">
    <source>
        <dbReference type="Pfam" id="PF08281"/>
    </source>
</evidence>
<evidence type="ECO:0000256" key="2">
    <source>
        <dbReference type="ARBA" id="ARBA00023015"/>
    </source>
</evidence>
<dbReference type="Pfam" id="PF08281">
    <property type="entry name" value="Sigma70_r4_2"/>
    <property type="match status" value="1"/>
</dbReference>
<dbReference type="GO" id="GO:0016987">
    <property type="term" value="F:sigma factor activity"/>
    <property type="evidence" value="ECO:0007669"/>
    <property type="project" value="UniProtKB-KW"/>
</dbReference>
<dbReference type="Gene3D" id="1.10.1740.10">
    <property type="match status" value="1"/>
</dbReference>
<feature type="domain" description="RNA polymerase sigma factor 70 region 4 type 2" evidence="7">
    <location>
        <begin position="122"/>
        <end position="170"/>
    </location>
</feature>
<dbReference type="InterPro" id="IPR039425">
    <property type="entry name" value="RNA_pol_sigma-70-like"/>
</dbReference>
<dbReference type="EMBL" id="VLLL01000010">
    <property type="protein sequence ID" value="TWJ07763.1"/>
    <property type="molecule type" value="Genomic_DNA"/>
</dbReference>
<dbReference type="SUPFAM" id="SSF88659">
    <property type="entry name" value="Sigma3 and sigma4 domains of RNA polymerase sigma factors"/>
    <property type="match status" value="1"/>
</dbReference>
<dbReference type="InterPro" id="IPR013249">
    <property type="entry name" value="RNA_pol_sigma70_r4_t2"/>
</dbReference>
<name>A0A562UQ69_9ACTN</name>
<evidence type="ECO:0000259" key="6">
    <source>
        <dbReference type="Pfam" id="PF04542"/>
    </source>
</evidence>
<dbReference type="Gene3D" id="1.10.10.10">
    <property type="entry name" value="Winged helix-like DNA-binding domain superfamily/Winged helix DNA-binding domain"/>
    <property type="match status" value="1"/>
</dbReference>
<gene>
    <name evidence="8" type="ORF">LX16_4925</name>
</gene>
<evidence type="ECO:0000313" key="8">
    <source>
        <dbReference type="EMBL" id="TWJ07763.1"/>
    </source>
</evidence>
<dbReference type="InterPro" id="IPR013324">
    <property type="entry name" value="RNA_pol_sigma_r3/r4-like"/>
</dbReference>
<feature type="region of interest" description="Disordered" evidence="5">
    <location>
        <begin position="174"/>
        <end position="211"/>
    </location>
</feature>